<evidence type="ECO:0000313" key="2">
    <source>
        <dbReference type="Proteomes" id="UP000317351"/>
    </source>
</evidence>
<protein>
    <submittedName>
        <fullName evidence="1">Uncharacterized protein</fullName>
    </submittedName>
</protein>
<sequence length="113" mass="12573">MSNTAAALPQSTIIGYQTIEFIQLDTILSSNVGEQLGSYVAGPPAIIYLDKTIIEKGGPIALNLVMHELNHHVEYACSLEEADEEVRVTAYANLWTEIWTRSNLKEWLLAQLN</sequence>
<proteinExistence type="predicted"/>
<name>A0AC59HC97_9CAUD</name>
<accession>A0AC59HC97</accession>
<gene>
    <name evidence="1" type="ORF">P119_gp54</name>
</gene>
<evidence type="ECO:0000313" key="1">
    <source>
        <dbReference type="EMBL" id="AXH71403.1"/>
    </source>
</evidence>
<reference evidence="1 2" key="1">
    <citation type="journal article" date="2019" name="Environ. Microbiol.">
        <title>Pelagiphages in the Podoviridae family integrate into host genomes.</title>
        <authorList>
            <person name="Zhao Y."/>
            <person name="Qin F."/>
            <person name="Zhang R."/>
            <person name="Giovannoni S.J."/>
            <person name="Zhang Z."/>
            <person name="Sun J."/>
            <person name="Du S."/>
            <person name="Rensing C."/>
        </authorList>
    </citation>
    <scope>NUCLEOTIDE SEQUENCE [LARGE SCALE GENOMIC DNA]</scope>
</reference>
<dbReference type="Proteomes" id="UP000317351">
    <property type="component" value="Segment"/>
</dbReference>
<dbReference type="EMBL" id="MH598806">
    <property type="protein sequence ID" value="AXH71403.1"/>
    <property type="molecule type" value="Genomic_DNA"/>
</dbReference>
<organism evidence="1 2">
    <name type="scientific">Pelagibacter phage HTVC119P</name>
    <dbReference type="NCBI Taxonomy" id="2283020"/>
    <lineage>
        <taxon>Viruses</taxon>
        <taxon>Duplodnaviria</taxon>
        <taxon>Heunggongvirae</taxon>
        <taxon>Uroviricota</taxon>
        <taxon>Caudoviricetes</taxon>
        <taxon>Autographivirales</taxon>
        <taxon>Votkovvirus</taxon>
    </lineage>
</organism>